<protein>
    <submittedName>
        <fullName evidence="2">Uncharacterized protein</fullName>
    </submittedName>
</protein>
<keyword evidence="3" id="KW-1185">Reference proteome</keyword>
<evidence type="ECO:0000313" key="3">
    <source>
        <dbReference type="Proteomes" id="UP001177023"/>
    </source>
</evidence>
<accession>A0AA36G4U4</accession>
<reference evidence="2" key="1">
    <citation type="submission" date="2023-06" db="EMBL/GenBank/DDBJ databases">
        <authorList>
            <person name="Delattre M."/>
        </authorList>
    </citation>
    <scope>NUCLEOTIDE SEQUENCE</scope>
    <source>
        <strain evidence="2">AF72</strain>
    </source>
</reference>
<sequence length="229" mass="25985">MDASQVPVMPPSTLSPTKRAFLQASERLPEASPDMKRARDRLGTLLDSIKNGTMLPLGYDSKPAIDSKQGKIKILPKSKKERRVVFELRGKSFGLKENETQDSVYALCRTWLKGREENENGNEDVPRPPSRAQSPKDDQLDLLATKEINALPGARQTRQPVLPPTKDTKRAEDMVDATDSKAVLNAYVGRLKQVKQRWRDYAKERDAPYERSIKLIKTVHHIAQQNQHY</sequence>
<feature type="region of interest" description="Disordered" evidence="1">
    <location>
        <begin position="117"/>
        <end position="137"/>
    </location>
</feature>
<dbReference type="AlphaFoldDB" id="A0AA36G4U4"/>
<name>A0AA36G4U4_9BILA</name>
<dbReference type="GO" id="GO:0000122">
    <property type="term" value="P:negative regulation of transcription by RNA polymerase II"/>
    <property type="evidence" value="ECO:0007669"/>
    <property type="project" value="TreeGrafter"/>
</dbReference>
<dbReference type="GO" id="GO:0017053">
    <property type="term" value="C:transcription repressor complex"/>
    <property type="evidence" value="ECO:0007669"/>
    <property type="project" value="InterPro"/>
</dbReference>
<proteinExistence type="predicted"/>
<feature type="non-terminal residue" evidence="2">
    <location>
        <position position="1"/>
    </location>
</feature>
<comment type="caution">
    <text evidence="2">The sequence shown here is derived from an EMBL/GenBank/DDBJ whole genome shotgun (WGS) entry which is preliminary data.</text>
</comment>
<feature type="region of interest" description="Disordered" evidence="1">
    <location>
        <begin position="152"/>
        <end position="173"/>
    </location>
</feature>
<dbReference type="Proteomes" id="UP001177023">
    <property type="component" value="Unassembled WGS sequence"/>
</dbReference>
<dbReference type="EMBL" id="CATQJA010002655">
    <property type="protein sequence ID" value="CAJ0579167.1"/>
    <property type="molecule type" value="Genomic_DNA"/>
</dbReference>
<dbReference type="InterPro" id="IPR028226">
    <property type="entry name" value="LIN37"/>
</dbReference>
<gene>
    <name evidence="2" type="ORF">MSPICULIGERA_LOCUS17397</name>
</gene>
<evidence type="ECO:0000313" key="2">
    <source>
        <dbReference type="EMBL" id="CAJ0579167.1"/>
    </source>
</evidence>
<dbReference type="PANTHER" id="PTHR31336:SF3">
    <property type="entry name" value="PROTEIN LIN-37 HOMOLOG"/>
    <property type="match status" value="1"/>
</dbReference>
<evidence type="ECO:0000256" key="1">
    <source>
        <dbReference type="SAM" id="MobiDB-lite"/>
    </source>
</evidence>
<dbReference type="Pfam" id="PF15306">
    <property type="entry name" value="LIN37"/>
    <property type="match status" value="1"/>
</dbReference>
<dbReference type="PANTHER" id="PTHR31336">
    <property type="entry name" value="LIN37 HOMOLOG"/>
    <property type="match status" value="1"/>
</dbReference>
<dbReference type="GO" id="GO:0031523">
    <property type="term" value="C:Myb complex"/>
    <property type="evidence" value="ECO:0007669"/>
    <property type="project" value="TreeGrafter"/>
</dbReference>
<organism evidence="2 3">
    <name type="scientific">Mesorhabditis spiculigera</name>
    <dbReference type="NCBI Taxonomy" id="96644"/>
    <lineage>
        <taxon>Eukaryota</taxon>
        <taxon>Metazoa</taxon>
        <taxon>Ecdysozoa</taxon>
        <taxon>Nematoda</taxon>
        <taxon>Chromadorea</taxon>
        <taxon>Rhabditida</taxon>
        <taxon>Rhabditina</taxon>
        <taxon>Rhabditomorpha</taxon>
        <taxon>Rhabditoidea</taxon>
        <taxon>Rhabditidae</taxon>
        <taxon>Mesorhabditinae</taxon>
        <taxon>Mesorhabditis</taxon>
    </lineage>
</organism>